<protein>
    <submittedName>
        <fullName evidence="5">WYL domain-containing protein</fullName>
    </submittedName>
</protein>
<reference evidence="5 6" key="1">
    <citation type="submission" date="2016-10" db="EMBL/GenBank/DDBJ databases">
        <authorList>
            <person name="de Groot N.N."/>
        </authorList>
    </citation>
    <scope>NUCLEOTIDE SEQUENCE [LARGE SCALE GENOMIC DNA]</scope>
    <source>
        <strain evidence="5 6">DSM 43941</strain>
    </source>
</reference>
<evidence type="ECO:0000256" key="1">
    <source>
        <dbReference type="ARBA" id="ARBA00023015"/>
    </source>
</evidence>
<name>A0A1H1VGW2_9ACTN</name>
<keyword evidence="6" id="KW-1185">Reference proteome</keyword>
<proteinExistence type="predicted"/>
<dbReference type="Proteomes" id="UP000198688">
    <property type="component" value="Chromosome I"/>
</dbReference>
<keyword evidence="2" id="KW-0804">Transcription</keyword>
<dbReference type="PANTHER" id="PTHR34580:SF1">
    <property type="entry name" value="PROTEIN PAFC"/>
    <property type="match status" value="1"/>
</dbReference>
<dbReference type="Gene3D" id="1.10.10.10">
    <property type="entry name" value="Winged helix-like DNA-binding domain superfamily/Winged helix DNA-binding domain"/>
    <property type="match status" value="1"/>
</dbReference>
<evidence type="ECO:0000313" key="6">
    <source>
        <dbReference type="Proteomes" id="UP000198688"/>
    </source>
</evidence>
<feature type="domain" description="HTH deoR-type" evidence="4">
    <location>
        <begin position="2"/>
        <end position="57"/>
    </location>
</feature>
<feature type="chain" id="PRO_5009263356" evidence="3">
    <location>
        <begin position="22"/>
        <end position="231"/>
    </location>
</feature>
<dbReference type="EMBL" id="LT629758">
    <property type="protein sequence ID" value="SDS83329.1"/>
    <property type="molecule type" value="Genomic_DNA"/>
</dbReference>
<dbReference type="Pfam" id="PF08279">
    <property type="entry name" value="HTH_11"/>
    <property type="match status" value="1"/>
</dbReference>
<dbReference type="InterPro" id="IPR057727">
    <property type="entry name" value="WCX_dom"/>
</dbReference>
<feature type="signal peptide" evidence="3">
    <location>
        <begin position="1"/>
        <end position="21"/>
    </location>
</feature>
<keyword evidence="1" id="KW-0805">Transcription regulation</keyword>
<dbReference type="AlphaFoldDB" id="A0A1H1VGW2"/>
<dbReference type="SUPFAM" id="SSF46785">
    <property type="entry name" value="Winged helix' DNA-binding domain"/>
    <property type="match status" value="1"/>
</dbReference>
<evidence type="ECO:0000259" key="4">
    <source>
        <dbReference type="PROSITE" id="PS51000"/>
    </source>
</evidence>
<dbReference type="GO" id="GO:0003700">
    <property type="term" value="F:DNA-binding transcription factor activity"/>
    <property type="evidence" value="ECO:0007669"/>
    <property type="project" value="InterPro"/>
</dbReference>
<gene>
    <name evidence="5" type="ORF">SAMN04489716_1738</name>
</gene>
<evidence type="ECO:0000256" key="2">
    <source>
        <dbReference type="ARBA" id="ARBA00023163"/>
    </source>
</evidence>
<evidence type="ECO:0000256" key="3">
    <source>
        <dbReference type="SAM" id="SignalP"/>
    </source>
</evidence>
<dbReference type="InterPro" id="IPR051534">
    <property type="entry name" value="CBASS_pafABC_assoc_protein"/>
</dbReference>
<dbReference type="Pfam" id="PF25583">
    <property type="entry name" value="WCX"/>
    <property type="match status" value="1"/>
</dbReference>
<dbReference type="InterPro" id="IPR013196">
    <property type="entry name" value="HTH_11"/>
</dbReference>
<dbReference type="InterPro" id="IPR001034">
    <property type="entry name" value="DeoR_HTH"/>
</dbReference>
<sequence length="231" mass="25360">MRTSRLFKMVLLLQSRGTVTAAELAIELGVSERTVYRDIGELGAAGVPVYAEQGRLGGYRLVDGYRTRLTGLSPDEAEALFLLGLDGPARDMGLSELLATAALKVSASLPAGLRKARATQRFHLDVPGWFHDGEPPPMLTALVGAVWQDLAVTLRYRRADAEEPPAVQAAAETAEAPDDQGWIAVRLPVESVEVAYHQLLRLGPEVEVLKPESLRERMRAAARRLHDRYQR</sequence>
<dbReference type="PANTHER" id="PTHR34580">
    <property type="match status" value="1"/>
</dbReference>
<dbReference type="InterPro" id="IPR036390">
    <property type="entry name" value="WH_DNA-bd_sf"/>
</dbReference>
<organism evidence="5 6">
    <name type="scientific">Actinoplanes derwentensis</name>
    <dbReference type="NCBI Taxonomy" id="113562"/>
    <lineage>
        <taxon>Bacteria</taxon>
        <taxon>Bacillati</taxon>
        <taxon>Actinomycetota</taxon>
        <taxon>Actinomycetes</taxon>
        <taxon>Micromonosporales</taxon>
        <taxon>Micromonosporaceae</taxon>
        <taxon>Actinoplanes</taxon>
    </lineage>
</organism>
<evidence type="ECO:0000313" key="5">
    <source>
        <dbReference type="EMBL" id="SDS83329.1"/>
    </source>
</evidence>
<dbReference type="PROSITE" id="PS51000">
    <property type="entry name" value="HTH_DEOR_2"/>
    <property type="match status" value="1"/>
</dbReference>
<dbReference type="InterPro" id="IPR036388">
    <property type="entry name" value="WH-like_DNA-bd_sf"/>
</dbReference>
<accession>A0A1H1VGW2</accession>
<dbReference type="STRING" id="113562.SAMN04489716_1738"/>
<keyword evidence="3" id="KW-0732">Signal</keyword>